<keyword evidence="2" id="KW-1185">Reference proteome</keyword>
<organism evidence="1 2">
    <name type="scientific">Salmonella phage Felix O1 (isolate Felix O1-VT1)</name>
    <name type="common">Bacteriophage Felix O1</name>
    <dbReference type="NCBI Taxonomy" id="1283336"/>
    <lineage>
        <taxon>Viruses</taxon>
        <taxon>Duplodnaviria</taxon>
        <taxon>Heunggongvirae</taxon>
        <taxon>Uroviricota</taxon>
        <taxon>Caudoviricetes</taxon>
        <taxon>Andersonviridae</taxon>
        <taxon>Ounavirinae</taxon>
        <taxon>Felixounavirus</taxon>
        <taxon>Felixounavirus felixO1</taxon>
    </lineage>
</organism>
<proteinExistence type="predicted"/>
<accession>Q6KGU8</accession>
<name>Q6KGU8_BPFO1</name>
<dbReference type="EMBL" id="AF320576">
    <property type="protein sequence ID" value="AAQ14596.1"/>
    <property type="molecule type" value="Genomic_DNA"/>
</dbReference>
<reference evidence="1 2" key="1">
    <citation type="submission" date="2000-11" db="EMBL/GenBank/DDBJ databases">
        <title>Bacteriophage Felix O1: Genetic Characterization.</title>
        <authorList>
            <person name="Sriranganathan N."/>
            <person name="Whichard J.M."/>
            <person name="Pierson F.W."/>
            <person name="Kapur V."/>
            <person name="Weigt L.A."/>
        </authorList>
    </citation>
    <scope>NUCLEOTIDE SEQUENCE [LARGE SCALE GENOMIC DNA]</scope>
    <source>
        <strain evidence="1">Felix O1-VT1</strain>
    </source>
</reference>
<evidence type="ECO:0000313" key="2">
    <source>
        <dbReference type="Proteomes" id="UP000009070"/>
    </source>
</evidence>
<sequence>MVLMCGTLQVSIQLLLRCLQNPCTVLESIHRNQVLTHEAVSHKHGTILHQTFLIFSWFTLEMFVANSH</sequence>
<evidence type="ECO:0000313" key="1">
    <source>
        <dbReference type="EMBL" id="AAQ14596.1"/>
    </source>
</evidence>
<organismHost>
    <name type="scientific">Salmonella</name>
    <dbReference type="NCBI Taxonomy" id="590"/>
</organismHost>
<protein>
    <submittedName>
        <fullName evidence="1">Uncharacterized protein</fullName>
    </submittedName>
</protein>
<dbReference type="Proteomes" id="UP000009070">
    <property type="component" value="Segment"/>
</dbReference>